<gene>
    <name evidence="3" type="ORF">HAX54_042887</name>
</gene>
<dbReference type="Proteomes" id="UP000823775">
    <property type="component" value="Unassembled WGS sequence"/>
</dbReference>
<feature type="coiled-coil region" evidence="1">
    <location>
        <begin position="186"/>
        <end position="246"/>
    </location>
</feature>
<reference evidence="3 4" key="1">
    <citation type="journal article" date="2021" name="BMC Genomics">
        <title>Datura genome reveals duplications of psychoactive alkaloid biosynthetic genes and high mutation rate following tissue culture.</title>
        <authorList>
            <person name="Rajewski A."/>
            <person name="Carter-House D."/>
            <person name="Stajich J."/>
            <person name="Litt A."/>
        </authorList>
    </citation>
    <scope>NUCLEOTIDE SEQUENCE [LARGE SCALE GENOMIC DNA]</scope>
    <source>
        <strain evidence="3">AR-01</strain>
    </source>
</reference>
<name>A0ABS8W1X5_DATST</name>
<proteinExistence type="predicted"/>
<dbReference type="PANTHER" id="PTHR22055">
    <property type="entry name" value="28 KDA HEAT- AND ACID-STABLE PHOSPHOPROTEIN PDGF-ASSOCIATED PROTEIN"/>
    <property type="match status" value="1"/>
</dbReference>
<organism evidence="3 4">
    <name type="scientific">Datura stramonium</name>
    <name type="common">Jimsonweed</name>
    <name type="synonym">Common thornapple</name>
    <dbReference type="NCBI Taxonomy" id="4076"/>
    <lineage>
        <taxon>Eukaryota</taxon>
        <taxon>Viridiplantae</taxon>
        <taxon>Streptophyta</taxon>
        <taxon>Embryophyta</taxon>
        <taxon>Tracheophyta</taxon>
        <taxon>Spermatophyta</taxon>
        <taxon>Magnoliopsida</taxon>
        <taxon>eudicotyledons</taxon>
        <taxon>Gunneridae</taxon>
        <taxon>Pentapetalae</taxon>
        <taxon>asterids</taxon>
        <taxon>lamiids</taxon>
        <taxon>Solanales</taxon>
        <taxon>Solanaceae</taxon>
        <taxon>Solanoideae</taxon>
        <taxon>Datureae</taxon>
        <taxon>Datura</taxon>
    </lineage>
</organism>
<evidence type="ECO:0000313" key="3">
    <source>
        <dbReference type="EMBL" id="MCE2055568.1"/>
    </source>
</evidence>
<evidence type="ECO:0000256" key="1">
    <source>
        <dbReference type="SAM" id="Coils"/>
    </source>
</evidence>
<evidence type="ECO:0000313" key="4">
    <source>
        <dbReference type="Proteomes" id="UP000823775"/>
    </source>
</evidence>
<protein>
    <recommendedName>
        <fullName evidence="2">Casein kinase substrate phosphoprotein PP28 domain-containing protein</fullName>
    </recommendedName>
</protein>
<dbReference type="EMBL" id="JACEIK010006357">
    <property type="protein sequence ID" value="MCE2055568.1"/>
    <property type="molecule type" value="Genomic_DNA"/>
</dbReference>
<accession>A0ABS8W1X5</accession>
<keyword evidence="1" id="KW-0175">Coiled coil</keyword>
<evidence type="ECO:0000259" key="2">
    <source>
        <dbReference type="Pfam" id="PF10252"/>
    </source>
</evidence>
<keyword evidence="4" id="KW-1185">Reference proteome</keyword>
<dbReference type="InterPro" id="IPR019380">
    <property type="entry name" value="Casein_kinase_sb_PP28"/>
</dbReference>
<dbReference type="Pfam" id="PF10252">
    <property type="entry name" value="PP28"/>
    <property type="match status" value="1"/>
</dbReference>
<feature type="domain" description="Casein kinase substrate phosphoprotein PP28" evidence="2">
    <location>
        <begin position="176"/>
        <end position="238"/>
    </location>
</feature>
<dbReference type="InterPro" id="IPR039876">
    <property type="entry name" value="HAP28"/>
</dbReference>
<sequence>MTFNFLLIPGPKIFGNGGLIPLIQPLVHHGFYNVYTSESARSSPIKLVQRSGARRVKRLIEEYKHEESWRNPLHSSPMGGLVSRAKSLVLKMSTKSLIQYNVIRFGDLDDTRHGPCESYGKRKVQENLLVAASSPLLRDDCWFRSTSYLRLESRKRLKLRRDEDLRSEGYRWRERKIEKTTELSRREREEIEKQQAHERYMRLQNKEKAEQARKGLERLALIRQQRAEAAKKREEEKAAKEQKSRKLANVVWYPEMMFNQ</sequence>
<comment type="caution">
    <text evidence="3">The sequence shown here is derived from an EMBL/GenBank/DDBJ whole genome shotgun (WGS) entry which is preliminary data.</text>
</comment>